<dbReference type="GO" id="GO:0006526">
    <property type="term" value="P:L-arginine biosynthetic process"/>
    <property type="evidence" value="ECO:0007669"/>
    <property type="project" value="InterPro"/>
</dbReference>
<dbReference type="AlphaFoldDB" id="A0A347TL97"/>
<dbReference type="InterPro" id="IPR000182">
    <property type="entry name" value="GNAT_dom"/>
</dbReference>
<dbReference type="RefSeq" id="WP_099311219.1">
    <property type="nucleotide sequence ID" value="NZ_CP032101.1"/>
</dbReference>
<dbReference type="SUPFAM" id="SSF55729">
    <property type="entry name" value="Acyl-CoA N-acyltransferases (Nat)"/>
    <property type="match status" value="1"/>
</dbReference>
<dbReference type="Pfam" id="PF13673">
    <property type="entry name" value="Acetyltransf_10"/>
    <property type="match status" value="1"/>
</dbReference>
<dbReference type="GO" id="GO:0005737">
    <property type="term" value="C:cytoplasm"/>
    <property type="evidence" value="ECO:0007669"/>
    <property type="project" value="InterPro"/>
</dbReference>
<keyword evidence="2" id="KW-0012">Acyltransferase</keyword>
<evidence type="ECO:0000256" key="2">
    <source>
        <dbReference type="ARBA" id="ARBA00023315"/>
    </source>
</evidence>
<evidence type="ECO:0000313" key="4">
    <source>
        <dbReference type="EMBL" id="AXX87375.1"/>
    </source>
</evidence>
<name>A0A347TL97_9BACT</name>
<dbReference type="GO" id="GO:0004042">
    <property type="term" value="F:L-glutamate N-acetyltransferase activity"/>
    <property type="evidence" value="ECO:0007669"/>
    <property type="project" value="InterPro"/>
</dbReference>
<dbReference type="NCBIfam" id="NF005840">
    <property type="entry name" value="PRK07757.1"/>
    <property type="match status" value="1"/>
</dbReference>
<accession>A0A347TL97</accession>
<dbReference type="EMBL" id="CP032101">
    <property type="protein sequence ID" value="AXX87375.1"/>
    <property type="molecule type" value="Genomic_DNA"/>
</dbReference>
<keyword evidence="6" id="KW-1185">Reference proteome</keyword>
<reference evidence="4 7" key="3">
    <citation type="submission" date="2018-08" db="EMBL/GenBank/DDBJ databases">
        <title>Complete genome of the Arcobacter marinus type strain JCM 15502.</title>
        <authorList>
            <person name="Miller W.G."/>
            <person name="Yee E."/>
            <person name="Huynh S."/>
            <person name="Parker C.T."/>
        </authorList>
    </citation>
    <scope>NUCLEOTIDE SEQUENCE [LARGE SCALE GENOMIC DNA]</scope>
    <source>
        <strain evidence="4 7">JCM 15502</strain>
    </source>
</reference>
<feature type="domain" description="N-acetyltransferase" evidence="3">
    <location>
        <begin position="1"/>
        <end position="153"/>
    </location>
</feature>
<evidence type="ECO:0000259" key="3">
    <source>
        <dbReference type="PROSITE" id="PS51186"/>
    </source>
</evidence>
<dbReference type="PANTHER" id="PTHR30602:SF12">
    <property type="entry name" value="AMINO-ACID ACETYLTRANSFERASE NAGS1, CHLOROPLASTIC-RELATED"/>
    <property type="match status" value="1"/>
</dbReference>
<reference evidence="6" key="1">
    <citation type="submission" date="2017-09" db="EMBL/GenBank/DDBJ databases">
        <title>Arcobacter canalis sp. nov., a new species isolated from a water canal contaminated with urban sewage.</title>
        <authorList>
            <person name="Perez-Cataluna A."/>
            <person name="Salas-Masso N."/>
            <person name="Figueras M.J."/>
        </authorList>
    </citation>
    <scope>NUCLEOTIDE SEQUENCE [LARGE SCALE GENOMIC DNA]</scope>
    <source>
        <strain evidence="6">CECT 7727</strain>
    </source>
</reference>
<reference evidence="5" key="2">
    <citation type="submission" date="2017-09" db="EMBL/GenBank/DDBJ databases">
        <authorList>
            <person name="Perez-Cataluna A."/>
            <person name="Figueras M.J."/>
            <person name="Salas-Masso N."/>
        </authorList>
    </citation>
    <scope>NUCLEOTIDE SEQUENCE</scope>
    <source>
        <strain evidence="5">CECT 7727</strain>
    </source>
</reference>
<dbReference type="Proteomes" id="UP000224740">
    <property type="component" value="Unassembled WGS sequence"/>
</dbReference>
<gene>
    <name evidence="4" type="ORF">AMRN_1643</name>
    <name evidence="5" type="ORF">CPH92_08045</name>
</gene>
<dbReference type="CDD" id="cd04301">
    <property type="entry name" value="NAT_SF"/>
    <property type="match status" value="1"/>
</dbReference>
<evidence type="ECO:0000313" key="7">
    <source>
        <dbReference type="Proteomes" id="UP000264693"/>
    </source>
</evidence>
<dbReference type="PROSITE" id="PS51186">
    <property type="entry name" value="GNAT"/>
    <property type="match status" value="1"/>
</dbReference>
<proteinExistence type="predicted"/>
<evidence type="ECO:0000256" key="1">
    <source>
        <dbReference type="ARBA" id="ARBA00022679"/>
    </source>
</evidence>
<dbReference type="KEGG" id="amar:AMRN_1643"/>
<evidence type="ECO:0000313" key="6">
    <source>
        <dbReference type="Proteomes" id="UP000224740"/>
    </source>
</evidence>
<protein>
    <submittedName>
        <fullName evidence="4 5">Acetyltransferase</fullName>
    </submittedName>
</protein>
<organism evidence="4 7">
    <name type="scientific">Malaciobacter marinus</name>
    <dbReference type="NCBI Taxonomy" id="505249"/>
    <lineage>
        <taxon>Bacteria</taxon>
        <taxon>Pseudomonadati</taxon>
        <taxon>Campylobacterota</taxon>
        <taxon>Epsilonproteobacteria</taxon>
        <taxon>Campylobacterales</taxon>
        <taxon>Arcobacteraceae</taxon>
        <taxon>Malaciobacter</taxon>
    </lineage>
</organism>
<evidence type="ECO:0000313" key="5">
    <source>
        <dbReference type="EMBL" id="PHO15242.1"/>
    </source>
</evidence>
<sequence>MEIKFFKPTVKHIKQMQELVKPEVESGNILLRTEDEMANTIRSYTVVSVDGKLAGFTALHIHSYRLAEVRSLIVSKDFRGLKLGKKLVEACISEGKKYDLEQILSLTYEEGFFESLGFKKIEKENIPEHKIWADCIRCKHFPICEEIAMVYDL</sequence>
<dbReference type="PANTHER" id="PTHR30602">
    <property type="entry name" value="AMINO-ACID ACETYLTRANSFERASE"/>
    <property type="match status" value="1"/>
</dbReference>
<keyword evidence="1 4" id="KW-0808">Transferase</keyword>
<dbReference type="InterPro" id="IPR016181">
    <property type="entry name" value="Acyl_CoA_acyltransferase"/>
</dbReference>
<dbReference type="Proteomes" id="UP000264693">
    <property type="component" value="Chromosome"/>
</dbReference>
<dbReference type="Gene3D" id="3.40.630.30">
    <property type="match status" value="1"/>
</dbReference>
<dbReference type="InterPro" id="IPR010167">
    <property type="entry name" value="NH2A_AcTrfase"/>
</dbReference>
<dbReference type="EMBL" id="NXAO01000033">
    <property type="protein sequence ID" value="PHO15242.1"/>
    <property type="molecule type" value="Genomic_DNA"/>
</dbReference>